<reference evidence="1" key="1">
    <citation type="submission" date="2023-11" db="EMBL/GenBank/DDBJ databases">
        <authorList>
            <person name="Poullet M."/>
        </authorList>
    </citation>
    <scope>NUCLEOTIDE SEQUENCE</scope>
    <source>
        <strain evidence="1">E1834</strain>
    </source>
</reference>
<protein>
    <submittedName>
        <fullName evidence="1">Uncharacterized protein</fullName>
    </submittedName>
</protein>
<gene>
    <name evidence="1" type="ORF">MENTE1834_LOCUS15170</name>
</gene>
<name>A0ACB0YQI8_MELEN</name>
<accession>A0ACB0YQI8</accession>
<evidence type="ECO:0000313" key="1">
    <source>
        <dbReference type="EMBL" id="CAK5057325.1"/>
    </source>
</evidence>
<comment type="caution">
    <text evidence="1">The sequence shown here is derived from an EMBL/GenBank/DDBJ whole genome shotgun (WGS) entry which is preliminary data.</text>
</comment>
<sequence length="66" mass="8012">MFTIDWINSFNLNKKNNFTTSTFRGTKNINIIFNDEKKFYVKGPFNCQQTLNIRVFHFTFFQKLFC</sequence>
<evidence type="ECO:0000313" key="2">
    <source>
        <dbReference type="Proteomes" id="UP001497535"/>
    </source>
</evidence>
<proteinExistence type="predicted"/>
<dbReference type="Proteomes" id="UP001497535">
    <property type="component" value="Unassembled WGS sequence"/>
</dbReference>
<dbReference type="EMBL" id="CAVMJV010000016">
    <property type="protein sequence ID" value="CAK5057325.1"/>
    <property type="molecule type" value="Genomic_DNA"/>
</dbReference>
<organism evidence="1 2">
    <name type="scientific">Meloidogyne enterolobii</name>
    <name type="common">Root-knot nematode worm</name>
    <name type="synonym">Meloidogyne mayaguensis</name>
    <dbReference type="NCBI Taxonomy" id="390850"/>
    <lineage>
        <taxon>Eukaryota</taxon>
        <taxon>Metazoa</taxon>
        <taxon>Ecdysozoa</taxon>
        <taxon>Nematoda</taxon>
        <taxon>Chromadorea</taxon>
        <taxon>Rhabditida</taxon>
        <taxon>Tylenchina</taxon>
        <taxon>Tylenchomorpha</taxon>
        <taxon>Tylenchoidea</taxon>
        <taxon>Meloidogynidae</taxon>
        <taxon>Meloidogyninae</taxon>
        <taxon>Meloidogyne</taxon>
    </lineage>
</organism>
<keyword evidence="2" id="KW-1185">Reference proteome</keyword>